<gene>
    <name evidence="9" type="ORF">KL867_22795</name>
</gene>
<keyword evidence="10" id="KW-1185">Reference proteome</keyword>
<dbReference type="SUPFAM" id="SSF50022">
    <property type="entry name" value="ISP domain"/>
    <property type="match status" value="1"/>
</dbReference>
<evidence type="ECO:0000256" key="5">
    <source>
        <dbReference type="ARBA" id="ARBA00023004"/>
    </source>
</evidence>
<comment type="caution">
    <text evidence="9">The sequence shown here is derived from an EMBL/GenBank/DDBJ whole genome shotgun (WGS) entry which is preliminary data.</text>
</comment>
<dbReference type="Proteomes" id="UP000763802">
    <property type="component" value="Unassembled WGS sequence"/>
</dbReference>
<dbReference type="Pfam" id="PF00355">
    <property type="entry name" value="Rieske"/>
    <property type="match status" value="1"/>
</dbReference>
<dbReference type="SUPFAM" id="SSF55961">
    <property type="entry name" value="Bet v1-like"/>
    <property type="match status" value="1"/>
</dbReference>
<keyword evidence="6" id="KW-0411">Iron-sulfur</keyword>
<evidence type="ECO:0000259" key="8">
    <source>
        <dbReference type="PROSITE" id="PS51296"/>
    </source>
</evidence>
<evidence type="ECO:0000256" key="1">
    <source>
        <dbReference type="ARBA" id="ARBA00001962"/>
    </source>
</evidence>
<dbReference type="RefSeq" id="WP_181824485.1">
    <property type="nucleotide sequence ID" value="NZ_JAHHDY010000031.1"/>
</dbReference>
<comment type="cofactor">
    <cofactor evidence="1">
        <name>Fe cation</name>
        <dbReference type="ChEBI" id="CHEBI:24875"/>
    </cofactor>
</comment>
<evidence type="ECO:0000256" key="3">
    <source>
        <dbReference type="ARBA" id="ARBA00022723"/>
    </source>
</evidence>
<dbReference type="Pfam" id="PF00848">
    <property type="entry name" value="Ring_hydroxyl_A"/>
    <property type="match status" value="1"/>
</dbReference>
<dbReference type="EMBL" id="JAHHDY010000031">
    <property type="protein sequence ID" value="MBT3143891.1"/>
    <property type="molecule type" value="Genomic_DNA"/>
</dbReference>
<sequence>MTDVAEISRTLQELAALPADRPMGMPGRFYTDPKWFEHESANVLRQGWHCLGRVDEVPEPGDFFTAQVLNEPMIIVRGDDDQVRVLANVCRHRGMPLAEGRGNVKRFVCTYHAWAYGRDGGLLRAARMENAGFKTDNCRLYGFNTQFWNGFIYVNLDDQAAPFEHPELDTLLSAYETETFRLVHVAEENWHTNWKCLVENFMEGYHLSVVHPKTLHDYTPTGLARKGPAGGGFTSYCANYPQDIPSRGMGAPGLSETEQMRSTLFSIFPTQVASQAATLLVSISIFPLGADLIRVKWTMSTYGDQLDDETIQGRIKLWEEVNREDREKLEKMQVALKSKHAQAGPLAADDYEGTIRDFQIWLAQMEAAGGPQVEAAE</sequence>
<keyword evidence="4" id="KW-0560">Oxidoreductase</keyword>
<dbReference type="PANTHER" id="PTHR43756:SF5">
    <property type="entry name" value="CHOLINE MONOOXYGENASE, CHLOROPLASTIC"/>
    <property type="match status" value="1"/>
</dbReference>
<dbReference type="PANTHER" id="PTHR43756">
    <property type="entry name" value="CHOLINE MONOOXYGENASE, CHLOROPLASTIC"/>
    <property type="match status" value="1"/>
</dbReference>
<dbReference type="PRINTS" id="PR00090">
    <property type="entry name" value="RNGDIOXGNASE"/>
</dbReference>
<dbReference type="PROSITE" id="PS51296">
    <property type="entry name" value="RIESKE"/>
    <property type="match status" value="1"/>
</dbReference>
<keyword evidence="7" id="KW-0520">NAD</keyword>
<evidence type="ECO:0000313" key="9">
    <source>
        <dbReference type="EMBL" id="MBT3143891.1"/>
    </source>
</evidence>
<dbReference type="InterPro" id="IPR015881">
    <property type="entry name" value="ARHD_Rieske_2Fe_2S"/>
</dbReference>
<keyword evidence="3" id="KW-0479">Metal-binding</keyword>
<evidence type="ECO:0000256" key="7">
    <source>
        <dbReference type="ARBA" id="ARBA00023027"/>
    </source>
</evidence>
<evidence type="ECO:0000313" key="10">
    <source>
        <dbReference type="Proteomes" id="UP000763802"/>
    </source>
</evidence>
<evidence type="ECO:0000256" key="6">
    <source>
        <dbReference type="ARBA" id="ARBA00023014"/>
    </source>
</evidence>
<dbReference type="CDD" id="cd03469">
    <property type="entry name" value="Rieske_RO_Alpha_N"/>
    <property type="match status" value="1"/>
</dbReference>
<feature type="domain" description="Rieske" evidence="8">
    <location>
        <begin position="48"/>
        <end position="154"/>
    </location>
</feature>
<evidence type="ECO:0000256" key="2">
    <source>
        <dbReference type="ARBA" id="ARBA00022714"/>
    </source>
</evidence>
<reference evidence="9 10" key="1">
    <citation type="submission" date="2021-05" db="EMBL/GenBank/DDBJ databases">
        <title>Draft genomes of marine bacteria isolated from model chitin particles.</title>
        <authorList>
            <person name="Datta M.S."/>
            <person name="Schwartzman J.A."/>
            <person name="Cordero O."/>
        </authorList>
    </citation>
    <scope>NUCLEOTIDE SEQUENCE [LARGE SCALE GENOMIC DNA]</scope>
    <source>
        <strain evidence="9 10">4E07</strain>
    </source>
</reference>
<dbReference type="PROSITE" id="PS00570">
    <property type="entry name" value="RING_HYDROXYL_ALPHA"/>
    <property type="match status" value="1"/>
</dbReference>
<dbReference type="InterPro" id="IPR036922">
    <property type="entry name" value="Rieske_2Fe-2S_sf"/>
</dbReference>
<dbReference type="InterPro" id="IPR001663">
    <property type="entry name" value="Rng_hydr_dOase-A"/>
</dbReference>
<organism evidence="9 10">
    <name type="scientific">Falsiruegeria litorea</name>
    <dbReference type="NCBI Taxonomy" id="1280831"/>
    <lineage>
        <taxon>Bacteria</taxon>
        <taxon>Pseudomonadati</taxon>
        <taxon>Pseudomonadota</taxon>
        <taxon>Alphaproteobacteria</taxon>
        <taxon>Rhodobacterales</taxon>
        <taxon>Roseobacteraceae</taxon>
        <taxon>Falsiruegeria</taxon>
    </lineage>
</organism>
<proteinExistence type="predicted"/>
<evidence type="ECO:0000256" key="4">
    <source>
        <dbReference type="ARBA" id="ARBA00023002"/>
    </source>
</evidence>
<dbReference type="InterPro" id="IPR017941">
    <property type="entry name" value="Rieske_2Fe-2S"/>
</dbReference>
<protein>
    <submittedName>
        <fullName evidence="9">Rieske 2Fe-2S domain-containing protein</fullName>
    </submittedName>
</protein>
<dbReference type="Gene3D" id="3.90.380.10">
    <property type="entry name" value="Naphthalene 1,2-dioxygenase Alpha Subunit, Chain A, domain 1"/>
    <property type="match status" value="2"/>
</dbReference>
<keyword evidence="2" id="KW-0001">2Fe-2S</keyword>
<accession>A0ABS5WXS6</accession>
<dbReference type="InterPro" id="IPR015879">
    <property type="entry name" value="Ring_hydroxy_dOase_asu_C_dom"/>
</dbReference>
<dbReference type="Gene3D" id="2.102.10.10">
    <property type="entry name" value="Rieske [2Fe-2S] iron-sulphur domain"/>
    <property type="match status" value="1"/>
</dbReference>
<keyword evidence="5" id="KW-0408">Iron</keyword>
<name>A0ABS5WXS6_9RHOB</name>